<dbReference type="Proteomes" id="UP000029843">
    <property type="component" value="Unassembled WGS sequence"/>
</dbReference>
<evidence type="ECO:0000313" key="2">
    <source>
        <dbReference type="Proteomes" id="UP000029843"/>
    </source>
</evidence>
<sequence length="103" mass="11787">MSLCDWLMHMSELSSNSLIEKLTNDLFHELLTLHGPMMTGIPLYQALGYQTSDSFRQAIYKQTIPITVFSISKRRGKFALTKDVATWIALQRCDQTCVSIKEE</sequence>
<accession>A0A099KD38</accession>
<dbReference type="PATRIC" id="fig|28229.4.peg.3249"/>
<reference evidence="1 2" key="1">
    <citation type="submission" date="2014-08" db="EMBL/GenBank/DDBJ databases">
        <title>Genomic and Phenotypic Diversity of Colwellia psychrerythraea strains from Disparate Marine Basins.</title>
        <authorList>
            <person name="Techtmann S.M."/>
            <person name="Stelling S.C."/>
            <person name="Utturkar S.M."/>
            <person name="Alshibli N."/>
            <person name="Harris A."/>
            <person name="Brown S.D."/>
            <person name="Hazen T.C."/>
        </authorList>
    </citation>
    <scope>NUCLEOTIDE SEQUENCE [LARGE SCALE GENOMIC DNA]</scope>
    <source>
        <strain evidence="1 2">ND2E</strain>
    </source>
</reference>
<organism evidence="1 2">
    <name type="scientific">Colwellia psychrerythraea</name>
    <name type="common">Vibrio psychroerythus</name>
    <dbReference type="NCBI Taxonomy" id="28229"/>
    <lineage>
        <taxon>Bacteria</taxon>
        <taxon>Pseudomonadati</taxon>
        <taxon>Pseudomonadota</taxon>
        <taxon>Gammaproteobacteria</taxon>
        <taxon>Alteromonadales</taxon>
        <taxon>Colwelliaceae</taxon>
        <taxon>Colwellia</taxon>
    </lineage>
</organism>
<name>A0A099KD38_COLPS</name>
<gene>
    <name evidence="1" type="ORF">ND2E_3912</name>
</gene>
<dbReference type="EMBL" id="JQED01000045">
    <property type="protein sequence ID" value="KGJ88614.1"/>
    <property type="molecule type" value="Genomic_DNA"/>
</dbReference>
<evidence type="ECO:0000313" key="1">
    <source>
        <dbReference type="EMBL" id="KGJ88614.1"/>
    </source>
</evidence>
<proteinExistence type="predicted"/>
<comment type="caution">
    <text evidence="1">The sequence shown here is derived from an EMBL/GenBank/DDBJ whole genome shotgun (WGS) entry which is preliminary data.</text>
</comment>
<protein>
    <recommendedName>
        <fullName evidence="3">Pyocin activator protein PrtN</fullName>
    </recommendedName>
</protein>
<evidence type="ECO:0008006" key="3">
    <source>
        <dbReference type="Google" id="ProtNLM"/>
    </source>
</evidence>
<dbReference type="AlphaFoldDB" id="A0A099KD38"/>